<evidence type="ECO:0000313" key="4">
    <source>
        <dbReference type="EMBL" id="GIL79539.1"/>
    </source>
</evidence>
<dbReference type="GO" id="GO:0006402">
    <property type="term" value="P:mRNA catabolic process"/>
    <property type="evidence" value="ECO:0007669"/>
    <property type="project" value="TreeGrafter"/>
</dbReference>
<dbReference type="PROSITE" id="PS50005">
    <property type="entry name" value="TPR"/>
    <property type="match status" value="1"/>
</dbReference>
<accession>A0A8J4GIU6</accession>
<dbReference type="InterPro" id="IPR011990">
    <property type="entry name" value="TPR-like_helical_dom_sf"/>
</dbReference>
<feature type="compositionally biased region" description="Gly residues" evidence="3">
    <location>
        <begin position="723"/>
        <end position="733"/>
    </location>
</feature>
<feature type="region of interest" description="Disordered" evidence="3">
    <location>
        <begin position="766"/>
        <end position="823"/>
    </location>
</feature>
<comment type="similarity">
    <text evidence="1">Belongs to the CNOT10 family.</text>
</comment>
<gene>
    <name evidence="4" type="ORF">Vretifemale_8853</name>
    <name evidence="5" type="ORF">Vretimale_12222</name>
</gene>
<evidence type="ECO:0000256" key="1">
    <source>
        <dbReference type="ARBA" id="ARBA00010080"/>
    </source>
</evidence>
<dbReference type="Proteomes" id="UP000722791">
    <property type="component" value="Unassembled WGS sequence"/>
</dbReference>
<proteinExistence type="inferred from homology"/>
<dbReference type="EMBL" id="BNCP01000016">
    <property type="protein sequence ID" value="GIL79539.1"/>
    <property type="molecule type" value="Genomic_DNA"/>
</dbReference>
<feature type="compositionally biased region" description="Low complexity" evidence="3">
    <location>
        <begin position="937"/>
        <end position="949"/>
    </location>
</feature>
<feature type="region of interest" description="Disordered" evidence="3">
    <location>
        <begin position="466"/>
        <end position="496"/>
    </location>
</feature>
<dbReference type="GO" id="GO:0030014">
    <property type="term" value="C:CCR4-NOT complex"/>
    <property type="evidence" value="ECO:0007669"/>
    <property type="project" value="InterPro"/>
</dbReference>
<sequence length="1064" mass="109764">MDSLACAEATCLWLTKKFTNCQATLQKLESEGKSDLKLAHNLLVVEHAIASSAEADRIASQLELISNDRLAGDDGYGATAAGTGDLGPGVPAATGRSRSSSNLEPLPLMPVRDDLAVAQLNRATLLYHQHRYASAAALLEPLAANVEALAEGTAVRVLTLLLDIYIEGRQLPRAVALLHRFERLYGTLVDGYSAVEKSGHQQRQQQQQQQPENGRSSGSWSAGGAGGTGTAAAGGSSGGGSSNSGLRPRTLALPRVSRWCTGAMERSKALLDATDRPLAAPDLKLLIKLYRSRLHALAHNTRAAKRELKAVISALQQQQQQQQQQSAYSGVPATDDHSGEPGQGAHSEAQGQVSMQPQCQSQSQSQPHSAGQQQQQQVGALLAVSPSAEALLLAVRAQLELYRGRARKATKLLLAMLQDPAFSEAHRPLLLNNLGLVHHQQGKHTLALLYLSQALAAGGTCGSEASAAQSQSRSQSQSGSGSGSGESEQSSLQVQQPQQPYAAAAAAAAAVPVPAVMYNAGLQHLMLHNYEAARKCFAAAASQYRNTPLLWLRTAEAALGLYRRHQQHQEHRRRQKILFEGAGAVLTAGAGGVNPLVEGVILGARRPLGPAVASNGGSGVGTSTPATAMMAASNLPQQPRRLVLPTGATPSPSEAGPAAAELLSEAVMALLTALQQLDAQQAAHEQWQSCSTKLEEGLSFSPPACSTAAAATAGATACSSGAGNDGSAGGGSSDGSSQPGLVAAVAGGLTTVVMPGPAEPLAPQQLQQVNQTEQQQQQQAQDHNPQGRTVQSIGSGGNGSNGEEARPSAPQPQHVNGVHEPQGTDASAALSEELCAVRRAVLANLAYAHLQAEDWCAALQVAKALLAVSAPPPGLTAASGSAAGASSPATAAVVAEYAFLAHNYAAEALCHLDRPADAVECLSLWLMTAQEREAQAQAQIQIQAQPPARSNSSQKSDEEGAAGTAGTSAGSVAREEGEQYQLGNAAALAALSGPAALAATATNLGAVFASQGELEQATALVRQALTLQPTSRSAALLLVYCELASGNTPVALALLKQHGRPSPL</sequence>
<feature type="compositionally biased region" description="Low complexity" evidence="3">
    <location>
        <begin position="201"/>
        <end position="220"/>
    </location>
</feature>
<evidence type="ECO:0008006" key="8">
    <source>
        <dbReference type="Google" id="ProtNLM"/>
    </source>
</evidence>
<feature type="region of interest" description="Disordered" evidence="3">
    <location>
        <begin position="716"/>
        <end position="736"/>
    </location>
</feature>
<comment type="caution">
    <text evidence="5">The sequence shown here is derived from an EMBL/GenBank/DDBJ whole genome shotgun (WGS) entry which is preliminary data.</text>
</comment>
<evidence type="ECO:0000313" key="6">
    <source>
        <dbReference type="Proteomes" id="UP000722791"/>
    </source>
</evidence>
<evidence type="ECO:0000256" key="2">
    <source>
        <dbReference type="PROSITE-ProRule" id="PRU00339"/>
    </source>
</evidence>
<feature type="repeat" description="TPR" evidence="2">
    <location>
        <begin position="998"/>
        <end position="1031"/>
    </location>
</feature>
<feature type="region of interest" description="Disordered" evidence="3">
    <location>
        <begin position="319"/>
        <end position="374"/>
    </location>
</feature>
<dbReference type="Gene3D" id="1.25.40.10">
    <property type="entry name" value="Tetratricopeptide repeat domain"/>
    <property type="match status" value="2"/>
</dbReference>
<dbReference type="SUPFAM" id="SSF48452">
    <property type="entry name" value="TPR-like"/>
    <property type="match status" value="2"/>
</dbReference>
<evidence type="ECO:0000313" key="5">
    <source>
        <dbReference type="EMBL" id="GIM08154.1"/>
    </source>
</evidence>
<dbReference type="Proteomes" id="UP000747110">
    <property type="component" value="Unassembled WGS sequence"/>
</dbReference>
<feature type="region of interest" description="Disordered" evidence="3">
    <location>
        <begin position="937"/>
        <end position="975"/>
    </location>
</feature>
<dbReference type="PANTHER" id="PTHR12979">
    <property type="entry name" value="CCR4-NOT TRANSCRIPTION COMPLEX SUBUNIT 10"/>
    <property type="match status" value="1"/>
</dbReference>
<dbReference type="OrthoDB" id="544427at2759"/>
<dbReference type="SMART" id="SM00028">
    <property type="entry name" value="TPR"/>
    <property type="match status" value="3"/>
</dbReference>
<name>A0A8J4GIU6_9CHLO</name>
<feature type="compositionally biased region" description="Polar residues" evidence="3">
    <location>
        <begin position="782"/>
        <end position="793"/>
    </location>
</feature>
<dbReference type="AlphaFoldDB" id="A0A8J4GIU6"/>
<dbReference type="InterPro" id="IPR019734">
    <property type="entry name" value="TPR_rpt"/>
</dbReference>
<keyword evidence="2" id="KW-0802">TPR repeat</keyword>
<feature type="region of interest" description="Disordered" evidence="3">
    <location>
        <begin position="81"/>
        <end position="105"/>
    </location>
</feature>
<feature type="region of interest" description="Disordered" evidence="3">
    <location>
        <begin position="196"/>
        <end position="248"/>
    </location>
</feature>
<feature type="compositionally biased region" description="Low complexity" evidence="3">
    <location>
        <begin position="961"/>
        <end position="971"/>
    </location>
</feature>
<feature type="compositionally biased region" description="Low complexity" evidence="3">
    <location>
        <begin position="766"/>
        <end position="781"/>
    </location>
</feature>
<dbReference type="EMBL" id="BNCQ01000027">
    <property type="protein sequence ID" value="GIM08154.1"/>
    <property type="molecule type" value="Genomic_DNA"/>
</dbReference>
<evidence type="ECO:0000313" key="7">
    <source>
        <dbReference type="Proteomes" id="UP000747110"/>
    </source>
</evidence>
<reference evidence="5" key="1">
    <citation type="journal article" date="2021" name="Proc. Natl. Acad. Sci. U.S.A.">
        <title>Three genomes in the algal genus Volvox reveal the fate of a haploid sex-determining region after a transition to homothallism.</title>
        <authorList>
            <person name="Yamamoto K."/>
            <person name="Hamaji T."/>
            <person name="Kawai-Toyooka H."/>
            <person name="Matsuzaki R."/>
            <person name="Takahashi F."/>
            <person name="Nishimura Y."/>
            <person name="Kawachi M."/>
            <person name="Noguchi H."/>
            <person name="Minakuchi Y."/>
            <person name="Umen J.G."/>
            <person name="Toyoda A."/>
            <person name="Nozaki H."/>
        </authorList>
    </citation>
    <scope>NUCLEOTIDE SEQUENCE</scope>
    <source>
        <strain evidence="5">NIES-3785</strain>
        <strain evidence="4">NIES-3786</strain>
    </source>
</reference>
<organism evidence="5 6">
    <name type="scientific">Volvox reticuliferus</name>
    <dbReference type="NCBI Taxonomy" id="1737510"/>
    <lineage>
        <taxon>Eukaryota</taxon>
        <taxon>Viridiplantae</taxon>
        <taxon>Chlorophyta</taxon>
        <taxon>core chlorophytes</taxon>
        <taxon>Chlorophyceae</taxon>
        <taxon>CS clade</taxon>
        <taxon>Chlamydomonadales</taxon>
        <taxon>Volvocaceae</taxon>
        <taxon>Volvox</taxon>
    </lineage>
</organism>
<protein>
    <recommendedName>
        <fullName evidence="8">CCR4-NOT transcription complex subunit 10</fullName>
    </recommendedName>
</protein>
<dbReference type="InterPro" id="IPR039740">
    <property type="entry name" value="CNOT10"/>
</dbReference>
<dbReference type="GO" id="GO:0017148">
    <property type="term" value="P:negative regulation of translation"/>
    <property type="evidence" value="ECO:0007669"/>
    <property type="project" value="TreeGrafter"/>
</dbReference>
<evidence type="ECO:0000256" key="3">
    <source>
        <dbReference type="SAM" id="MobiDB-lite"/>
    </source>
</evidence>
<feature type="compositionally biased region" description="Low complexity" evidence="3">
    <location>
        <begin position="350"/>
        <end position="374"/>
    </location>
</feature>
<dbReference type="PANTHER" id="PTHR12979:SF5">
    <property type="entry name" value="CCR4-NOT TRANSCRIPTION COMPLEX SUBUNIT 10"/>
    <property type="match status" value="1"/>
</dbReference>
<keyword evidence="7" id="KW-1185">Reference proteome</keyword>